<evidence type="ECO:0000313" key="8">
    <source>
        <dbReference type="Proteomes" id="UP001303899"/>
    </source>
</evidence>
<evidence type="ECO:0000256" key="6">
    <source>
        <dbReference type="SAM" id="Phobius"/>
    </source>
</evidence>
<reference evidence="7 8" key="1">
    <citation type="submission" date="2023-12" db="EMBL/GenBank/DDBJ databases">
        <title>Novel species of the genus Arcicella isolated from rivers.</title>
        <authorList>
            <person name="Lu H."/>
        </authorList>
    </citation>
    <scope>NUCLEOTIDE SEQUENCE [LARGE SCALE GENOMIC DNA]</scope>
    <source>
        <strain evidence="7 8">DC2W</strain>
    </source>
</reference>
<feature type="transmembrane region" description="Helical" evidence="6">
    <location>
        <begin position="40"/>
        <end position="58"/>
    </location>
</feature>
<keyword evidence="2" id="KW-1003">Cell membrane</keyword>
<dbReference type="PANTHER" id="PTHR30250:SF11">
    <property type="entry name" value="O-ANTIGEN TRANSPORTER-RELATED"/>
    <property type="match status" value="1"/>
</dbReference>
<name>A0ABU5S7V1_9BACT</name>
<keyword evidence="5 6" id="KW-0472">Membrane</keyword>
<feature type="transmembrane region" description="Helical" evidence="6">
    <location>
        <begin position="12"/>
        <end position="34"/>
    </location>
</feature>
<dbReference type="Pfam" id="PF01943">
    <property type="entry name" value="Polysacc_synt"/>
    <property type="match status" value="1"/>
</dbReference>
<feature type="transmembrane region" description="Helical" evidence="6">
    <location>
        <begin position="185"/>
        <end position="205"/>
    </location>
</feature>
<evidence type="ECO:0000256" key="3">
    <source>
        <dbReference type="ARBA" id="ARBA00022692"/>
    </source>
</evidence>
<feature type="transmembrane region" description="Helical" evidence="6">
    <location>
        <begin position="92"/>
        <end position="116"/>
    </location>
</feature>
<dbReference type="InterPro" id="IPR050833">
    <property type="entry name" value="Poly_Biosynth_Transport"/>
</dbReference>
<dbReference type="PANTHER" id="PTHR30250">
    <property type="entry name" value="PST FAMILY PREDICTED COLANIC ACID TRANSPORTER"/>
    <property type="match status" value="1"/>
</dbReference>
<proteinExistence type="predicted"/>
<feature type="transmembrane region" description="Helical" evidence="6">
    <location>
        <begin position="161"/>
        <end position="179"/>
    </location>
</feature>
<evidence type="ECO:0000256" key="5">
    <source>
        <dbReference type="ARBA" id="ARBA00023136"/>
    </source>
</evidence>
<feature type="transmembrane region" description="Helical" evidence="6">
    <location>
        <begin position="270"/>
        <end position="288"/>
    </location>
</feature>
<dbReference type="RefSeq" id="WP_323697974.1">
    <property type="nucleotide sequence ID" value="NZ_JAYGIL010000022.1"/>
</dbReference>
<feature type="transmembrane region" description="Helical" evidence="6">
    <location>
        <begin position="226"/>
        <end position="250"/>
    </location>
</feature>
<feature type="transmembrane region" description="Helical" evidence="6">
    <location>
        <begin position="375"/>
        <end position="394"/>
    </location>
</feature>
<keyword evidence="3 6" id="KW-0812">Transmembrane</keyword>
<feature type="transmembrane region" description="Helical" evidence="6">
    <location>
        <begin position="434"/>
        <end position="455"/>
    </location>
</feature>
<evidence type="ECO:0000313" key="7">
    <source>
        <dbReference type="EMBL" id="MEA5404558.1"/>
    </source>
</evidence>
<feature type="transmembrane region" description="Helical" evidence="6">
    <location>
        <begin position="346"/>
        <end position="368"/>
    </location>
</feature>
<sequence>MKKKNNYVVKSFLWGGGAKILDAFIKFISVPLLLSYFGKSNFGLVSLAVSVNAYLGLLDMGINTGAIKHFSEWIASKKFDLVDSVARTSITFYMIIGSINSLVLIIIAFSGINIFSLDSEHQLMMRDLFLILAVFAIINWSTSVFNQLLTANENISYIQRFNVFRSIAGLILIFLTTYFKLSLTNYFFLFTLINSLVLVPFYLKANKDGLIKKFKPALDWTNFKAVFKYSLAILAIGIFSFSATKLRPIILAMFSEGSIGAVSDYRIMETITLFIISIGGMFISIFLPKTTKLLLENDKSKVEAFAYEATTYTSIICIVLCLPIMLNSNEILTLYVGEKYVYLSKWLNLWVITILFYLHNSPIASLVLSTGKTKLLVYCSAISCMVSIAINAFLCKYLEAGSAVVGYSVYILIQMSFYYFYFNNKVLGLSSFKVFKSFVFPTFLGGVSFLIIYLVKIKFENIVLSILLRSTLWSLIFICFLFITKILKIKLIQEQLVAVLNKKGK</sequence>
<evidence type="ECO:0000256" key="1">
    <source>
        <dbReference type="ARBA" id="ARBA00004651"/>
    </source>
</evidence>
<protein>
    <submittedName>
        <fullName evidence="7">Oligosaccharide flippase family protein</fullName>
    </submittedName>
</protein>
<dbReference type="EMBL" id="JAYGIL010000022">
    <property type="protein sequence ID" value="MEA5404558.1"/>
    <property type="molecule type" value="Genomic_DNA"/>
</dbReference>
<dbReference type="InterPro" id="IPR002797">
    <property type="entry name" value="Polysacc_synth"/>
</dbReference>
<dbReference type="Proteomes" id="UP001303899">
    <property type="component" value="Unassembled WGS sequence"/>
</dbReference>
<gene>
    <name evidence="7" type="ORF">VB776_16620</name>
</gene>
<comment type="caution">
    <text evidence="7">The sequence shown here is derived from an EMBL/GenBank/DDBJ whole genome shotgun (WGS) entry which is preliminary data.</text>
</comment>
<feature type="transmembrane region" description="Helical" evidence="6">
    <location>
        <begin position="128"/>
        <end position="149"/>
    </location>
</feature>
<feature type="transmembrane region" description="Helical" evidence="6">
    <location>
        <begin position="309"/>
        <end position="326"/>
    </location>
</feature>
<organism evidence="7 8">
    <name type="scientific">Arcicella gelida</name>
    <dbReference type="NCBI Taxonomy" id="2984195"/>
    <lineage>
        <taxon>Bacteria</taxon>
        <taxon>Pseudomonadati</taxon>
        <taxon>Bacteroidota</taxon>
        <taxon>Cytophagia</taxon>
        <taxon>Cytophagales</taxon>
        <taxon>Flectobacillaceae</taxon>
        <taxon>Arcicella</taxon>
    </lineage>
</organism>
<keyword evidence="4 6" id="KW-1133">Transmembrane helix</keyword>
<keyword evidence="8" id="KW-1185">Reference proteome</keyword>
<evidence type="ECO:0000256" key="2">
    <source>
        <dbReference type="ARBA" id="ARBA00022475"/>
    </source>
</evidence>
<comment type="subcellular location">
    <subcellularLocation>
        <location evidence="1">Cell membrane</location>
        <topology evidence="1">Multi-pass membrane protein</topology>
    </subcellularLocation>
</comment>
<feature type="transmembrane region" description="Helical" evidence="6">
    <location>
        <begin position="400"/>
        <end position="422"/>
    </location>
</feature>
<feature type="transmembrane region" description="Helical" evidence="6">
    <location>
        <begin position="461"/>
        <end position="483"/>
    </location>
</feature>
<evidence type="ECO:0000256" key="4">
    <source>
        <dbReference type="ARBA" id="ARBA00022989"/>
    </source>
</evidence>
<accession>A0ABU5S7V1</accession>